<dbReference type="Proteomes" id="UP000198287">
    <property type="component" value="Unassembled WGS sequence"/>
</dbReference>
<keyword evidence="1" id="KW-1133">Transmembrane helix</keyword>
<accession>A0A226CXL0</accession>
<sequence>MKLSKKPKKQTMILEETISTFTSIMKWAKLLGALPFRWNEKKRRIYVTKSYFALGRFALIVYGWLVYLGSLLYVLIYAYLENIQLYMYTRFVVILVGGLLPVMLLISNILKEQEIKSWVNSVLKFESWFSASFLKLEKSEPIPIAKSISSALRIAVLCCKSYGMAVFTFAVTFPYEPFFVLTHLPLEFRHSIFALGHACSAAIFIFALGTAIIYNLGIFLLFAVVIYGVLNELESSPKNRYRSHGYLRISENTRLAYRSLSLLWIIMTDWIRPFVMPVQTLIVRSVQICNFVVIKYRMDITALDIPLMVGYSVIFGTGWLGIMGMAGSFTKSSRRVLRSFKNIGPISSVV</sequence>
<evidence type="ECO:0000313" key="2">
    <source>
        <dbReference type="EMBL" id="OXA37151.1"/>
    </source>
</evidence>
<gene>
    <name evidence="2" type="ORF">Fcan01_28078</name>
</gene>
<keyword evidence="1" id="KW-0472">Membrane</keyword>
<evidence type="ECO:0000256" key="1">
    <source>
        <dbReference type="SAM" id="Phobius"/>
    </source>
</evidence>
<name>A0A226CXL0_FOLCA</name>
<protein>
    <submittedName>
        <fullName evidence="2">Uncharacterized protein</fullName>
    </submittedName>
</protein>
<comment type="caution">
    <text evidence="2">The sequence shown here is derived from an EMBL/GenBank/DDBJ whole genome shotgun (WGS) entry which is preliminary data.</text>
</comment>
<evidence type="ECO:0000313" key="3">
    <source>
        <dbReference type="Proteomes" id="UP000198287"/>
    </source>
</evidence>
<feature type="transmembrane region" description="Helical" evidence="1">
    <location>
        <begin position="85"/>
        <end position="106"/>
    </location>
</feature>
<proteinExistence type="predicted"/>
<feature type="transmembrane region" description="Helical" evidence="1">
    <location>
        <begin position="154"/>
        <end position="175"/>
    </location>
</feature>
<dbReference type="EMBL" id="LNIX01000064">
    <property type="protein sequence ID" value="OXA37151.1"/>
    <property type="molecule type" value="Genomic_DNA"/>
</dbReference>
<feature type="transmembrane region" description="Helical" evidence="1">
    <location>
        <begin position="308"/>
        <end position="329"/>
    </location>
</feature>
<dbReference type="AlphaFoldDB" id="A0A226CXL0"/>
<keyword evidence="3" id="KW-1185">Reference proteome</keyword>
<reference evidence="2 3" key="1">
    <citation type="submission" date="2015-12" db="EMBL/GenBank/DDBJ databases">
        <title>The genome of Folsomia candida.</title>
        <authorList>
            <person name="Faddeeva A."/>
            <person name="Derks M.F."/>
            <person name="Anvar Y."/>
            <person name="Smit S."/>
            <person name="Van Straalen N."/>
            <person name="Roelofs D."/>
        </authorList>
    </citation>
    <scope>NUCLEOTIDE SEQUENCE [LARGE SCALE GENOMIC DNA]</scope>
    <source>
        <strain evidence="2 3">VU population</strain>
        <tissue evidence="2">Whole body</tissue>
    </source>
</reference>
<feature type="transmembrane region" description="Helical" evidence="1">
    <location>
        <begin position="201"/>
        <end position="230"/>
    </location>
</feature>
<organism evidence="2 3">
    <name type="scientific">Folsomia candida</name>
    <name type="common">Springtail</name>
    <dbReference type="NCBI Taxonomy" id="158441"/>
    <lineage>
        <taxon>Eukaryota</taxon>
        <taxon>Metazoa</taxon>
        <taxon>Ecdysozoa</taxon>
        <taxon>Arthropoda</taxon>
        <taxon>Hexapoda</taxon>
        <taxon>Collembola</taxon>
        <taxon>Entomobryomorpha</taxon>
        <taxon>Isotomoidea</taxon>
        <taxon>Isotomidae</taxon>
        <taxon>Proisotominae</taxon>
        <taxon>Folsomia</taxon>
    </lineage>
</organism>
<keyword evidence="1" id="KW-0812">Transmembrane</keyword>
<feature type="transmembrane region" description="Helical" evidence="1">
    <location>
        <begin position="51"/>
        <end position="79"/>
    </location>
</feature>